<dbReference type="PANTHER" id="PTHR45947:SF3">
    <property type="entry name" value="SULFOQUINOVOSYL TRANSFERASE SQD2"/>
    <property type="match status" value="1"/>
</dbReference>
<reference evidence="2 3" key="1">
    <citation type="submission" date="2021-09" db="EMBL/GenBank/DDBJ databases">
        <title>Lysobacter sp. 13A isolated from the river sediment.</title>
        <authorList>
            <person name="Liu H."/>
            <person name="Li S."/>
            <person name="Mao S."/>
        </authorList>
    </citation>
    <scope>NUCLEOTIDE SEQUENCE [LARGE SCALE GENOMIC DNA]</scope>
    <source>
        <strain evidence="2 3">13A</strain>
    </source>
</reference>
<feature type="domain" description="Glycosyltransferase subfamily 4-like N-terminal" evidence="1">
    <location>
        <begin position="14"/>
        <end position="179"/>
    </location>
</feature>
<gene>
    <name evidence="2" type="ORF">K6753_03795</name>
</gene>
<dbReference type="Gene3D" id="3.40.50.2000">
    <property type="entry name" value="Glycogen Phosphorylase B"/>
    <property type="match status" value="2"/>
</dbReference>
<dbReference type="PANTHER" id="PTHR45947">
    <property type="entry name" value="SULFOQUINOVOSYL TRANSFERASE SQD2"/>
    <property type="match status" value="1"/>
</dbReference>
<dbReference type="Pfam" id="PF13692">
    <property type="entry name" value="Glyco_trans_1_4"/>
    <property type="match status" value="1"/>
</dbReference>
<dbReference type="InterPro" id="IPR050194">
    <property type="entry name" value="Glycosyltransferase_grp1"/>
</dbReference>
<dbReference type="SUPFAM" id="SSF53756">
    <property type="entry name" value="UDP-Glycosyltransferase/glycogen phosphorylase"/>
    <property type="match status" value="1"/>
</dbReference>
<proteinExistence type="predicted"/>
<comment type="caution">
    <text evidence="2">The sequence shown here is derived from an EMBL/GenBank/DDBJ whole genome shotgun (WGS) entry which is preliminary data.</text>
</comment>
<keyword evidence="3" id="KW-1185">Reference proteome</keyword>
<evidence type="ECO:0000313" key="3">
    <source>
        <dbReference type="Proteomes" id="UP001430954"/>
    </source>
</evidence>
<protein>
    <submittedName>
        <fullName evidence="2">Glycosyltransferase family 1 protein</fullName>
    </submittedName>
</protein>
<dbReference type="CDD" id="cd03814">
    <property type="entry name" value="GT4-like"/>
    <property type="match status" value="1"/>
</dbReference>
<dbReference type="EMBL" id="JAINZW010000002">
    <property type="protein sequence ID" value="MBZ4038657.1"/>
    <property type="molecule type" value="Genomic_DNA"/>
</dbReference>
<organism evidence="2 3">
    <name type="scientific">Novilysobacter selenitireducens</name>
    <dbReference type="NCBI Taxonomy" id="2872639"/>
    <lineage>
        <taxon>Bacteria</taxon>
        <taxon>Pseudomonadati</taxon>
        <taxon>Pseudomonadota</taxon>
        <taxon>Gammaproteobacteria</taxon>
        <taxon>Lysobacterales</taxon>
        <taxon>Lysobacteraceae</taxon>
        <taxon>Novilysobacter</taxon>
    </lineage>
</organism>
<accession>A0ABS7T461</accession>
<evidence type="ECO:0000313" key="2">
    <source>
        <dbReference type="EMBL" id="MBZ4038657.1"/>
    </source>
</evidence>
<dbReference type="RefSeq" id="WP_223674873.1">
    <property type="nucleotide sequence ID" value="NZ_JAINZW010000002.1"/>
</dbReference>
<evidence type="ECO:0000259" key="1">
    <source>
        <dbReference type="Pfam" id="PF13439"/>
    </source>
</evidence>
<dbReference type="Proteomes" id="UP001430954">
    <property type="component" value="Unassembled WGS sequence"/>
</dbReference>
<name>A0ABS7T461_9GAMM</name>
<dbReference type="Pfam" id="PF13439">
    <property type="entry name" value="Glyco_transf_4"/>
    <property type="match status" value="1"/>
</dbReference>
<sequence length="382" mass="41403">MHYAIVTETYPPQVNGVALTVRALEQGLQARGHRVTLVRPRQPGERDTVGDALHVAGLPLPLYSGLRFGLPAAGLLRRHWRGDAPDAVYVATEGPLGWSAVRAARALGLPVATGLHTRFDRYMREYGLGALERIAWAWMRRFHNRGDATLVPTRELAAELSAHGFKRPLRLPRAVDTHRFSPERRDVAMRSQWGIDARQLAVIHVGRIAPEKNLALVVQAFRAIQRVRPDARLVWIGEGPSRAALQREHPDFVFRGMQHGDALAAHIASGDLFLFPSRSETFGNVTVEAMASGVATVAFDCGAAREHLRHGLHGGCVPPGDATAFIDAALYLASDDRLRAACGAAARRAVSGLRPAQVAADFDALLQGLTPRGGRHGSPAPA</sequence>
<dbReference type="InterPro" id="IPR028098">
    <property type="entry name" value="Glyco_trans_4-like_N"/>
</dbReference>